<dbReference type="PANTHER" id="PTHR10434">
    <property type="entry name" value="1-ACYL-SN-GLYCEROL-3-PHOSPHATE ACYLTRANSFERASE"/>
    <property type="match status" value="1"/>
</dbReference>
<dbReference type="GO" id="GO:0006654">
    <property type="term" value="P:phosphatidic acid biosynthetic process"/>
    <property type="evidence" value="ECO:0007669"/>
    <property type="project" value="TreeGrafter"/>
</dbReference>
<dbReference type="SMART" id="SM00563">
    <property type="entry name" value="PlsC"/>
    <property type="match status" value="1"/>
</dbReference>
<gene>
    <name evidence="6" type="ORF">SFMTTN_2300</name>
</gene>
<evidence type="ECO:0000256" key="4">
    <source>
        <dbReference type="SAM" id="Phobius"/>
    </source>
</evidence>
<evidence type="ECO:0000256" key="3">
    <source>
        <dbReference type="ARBA" id="ARBA00023315"/>
    </source>
</evidence>
<keyword evidence="4" id="KW-1133">Transmembrane helix</keyword>
<proteinExistence type="predicted"/>
<protein>
    <submittedName>
        <fullName evidence="6">1-acyl-sn-glycerol-3-phosphate acyltransferase</fullName>
    </submittedName>
</protein>
<sequence>MRAVLRVLLNAYDYLVLYLGLAWLGVVCLAWTPIAIIVYPLLSARRGQALGRYVIMAGFRLYLASLSVSRRCSFDLEALDALRDEPSLIIAPNHPCLLDAVMVISRLPNVACVLKADLMNNIFLGAGARLARYIRNEPVRRMVQQAVQDFDSGSHLLLFPEGTRTISCPVNPLKGSIGLIAHHAQVPVQTVLIETDSAYLSKGWPLFRKPPMPIHYRVRLGRRFDPPQHTQNFMAELEHYFAHELVQGSAFYPTNSLPAQADRKL</sequence>
<keyword evidence="3 6" id="KW-0012">Acyltransferase</keyword>
<keyword evidence="4" id="KW-0472">Membrane</keyword>
<feature type="domain" description="Phospholipid/glycerol acyltransferase" evidence="5">
    <location>
        <begin position="88"/>
        <end position="196"/>
    </location>
</feature>
<feature type="transmembrane region" description="Helical" evidence="4">
    <location>
        <begin position="15"/>
        <end position="42"/>
    </location>
</feature>
<evidence type="ECO:0000256" key="1">
    <source>
        <dbReference type="ARBA" id="ARBA00005189"/>
    </source>
</evidence>
<dbReference type="PANTHER" id="PTHR10434:SF66">
    <property type="entry name" value="PHOSPHOLIPID_GLYCEROL ACYLTRANSFERASE DOMAIN-CONTAINING PROTEIN"/>
    <property type="match status" value="1"/>
</dbReference>
<dbReference type="AlphaFoldDB" id="A0A401JFU3"/>
<keyword evidence="4" id="KW-0812">Transmembrane</keyword>
<comment type="pathway">
    <text evidence="1">Lipid metabolism.</text>
</comment>
<dbReference type="SUPFAM" id="SSF69593">
    <property type="entry name" value="Glycerol-3-phosphate (1)-acyltransferase"/>
    <property type="match status" value="1"/>
</dbReference>
<dbReference type="InterPro" id="IPR002123">
    <property type="entry name" value="Plipid/glycerol_acylTrfase"/>
</dbReference>
<dbReference type="EMBL" id="BGOW01000020">
    <property type="protein sequence ID" value="GBL46486.1"/>
    <property type="molecule type" value="Genomic_DNA"/>
</dbReference>
<comment type="caution">
    <text evidence="6">The sequence shown here is derived from an EMBL/GenBank/DDBJ whole genome shotgun (WGS) entry which is preliminary data.</text>
</comment>
<evidence type="ECO:0000313" key="6">
    <source>
        <dbReference type="EMBL" id="GBL46486.1"/>
    </source>
</evidence>
<organism evidence="6 7">
    <name type="scientific">Sulfuriferula multivorans</name>
    <dbReference type="NCBI Taxonomy" id="1559896"/>
    <lineage>
        <taxon>Bacteria</taxon>
        <taxon>Pseudomonadati</taxon>
        <taxon>Pseudomonadota</taxon>
        <taxon>Betaproteobacteria</taxon>
        <taxon>Nitrosomonadales</taxon>
        <taxon>Sulfuricellaceae</taxon>
        <taxon>Sulfuriferula</taxon>
    </lineage>
</organism>
<keyword evidence="2 6" id="KW-0808">Transferase</keyword>
<dbReference type="RefSeq" id="WP_124705272.1">
    <property type="nucleotide sequence ID" value="NZ_BGOW01000020.1"/>
</dbReference>
<dbReference type="GO" id="GO:0003841">
    <property type="term" value="F:1-acylglycerol-3-phosphate O-acyltransferase activity"/>
    <property type="evidence" value="ECO:0007669"/>
    <property type="project" value="TreeGrafter"/>
</dbReference>
<dbReference type="Pfam" id="PF01553">
    <property type="entry name" value="Acyltransferase"/>
    <property type="match status" value="1"/>
</dbReference>
<name>A0A401JFU3_9PROT</name>
<dbReference type="CDD" id="cd07989">
    <property type="entry name" value="LPLAT_AGPAT-like"/>
    <property type="match status" value="1"/>
</dbReference>
<keyword evidence="7" id="KW-1185">Reference proteome</keyword>
<evidence type="ECO:0000313" key="7">
    <source>
        <dbReference type="Proteomes" id="UP000286806"/>
    </source>
</evidence>
<evidence type="ECO:0000256" key="2">
    <source>
        <dbReference type="ARBA" id="ARBA00022679"/>
    </source>
</evidence>
<evidence type="ECO:0000259" key="5">
    <source>
        <dbReference type="SMART" id="SM00563"/>
    </source>
</evidence>
<dbReference type="Proteomes" id="UP000286806">
    <property type="component" value="Unassembled WGS sequence"/>
</dbReference>
<reference evidence="6 7" key="1">
    <citation type="journal article" date="2019" name="Front. Microbiol.">
        <title>Genomes of Neutrophilic Sulfur-Oxidizing Chemolithoautotrophs Representing 9 Proteobacterial Species From 8 Genera.</title>
        <authorList>
            <person name="Watanabe T."/>
            <person name="Kojima H."/>
            <person name="Umezawa K."/>
            <person name="Hori C."/>
            <person name="Takasuka T.E."/>
            <person name="Kato Y."/>
            <person name="Fukui M."/>
        </authorList>
    </citation>
    <scope>NUCLEOTIDE SEQUENCE [LARGE SCALE GENOMIC DNA]</scope>
    <source>
        <strain evidence="6 7">TTN</strain>
    </source>
</reference>
<dbReference type="OrthoDB" id="9812274at2"/>
<accession>A0A401JFU3</accession>